<dbReference type="Proteomes" id="UP000016960">
    <property type="component" value="Unassembled WGS sequence"/>
</dbReference>
<evidence type="ECO:0000313" key="3">
    <source>
        <dbReference type="Proteomes" id="UP000016960"/>
    </source>
</evidence>
<comment type="caution">
    <text evidence="2">The sequence shown here is derived from an EMBL/GenBank/DDBJ whole genome shotgun (WGS) entry which is preliminary data.</text>
</comment>
<dbReference type="AlphaFoldDB" id="U5DI15"/>
<name>U5DI15_9CHRO</name>
<gene>
    <name evidence="2" type="ORF">KR51_00031850</name>
</gene>
<evidence type="ECO:0000259" key="1">
    <source>
        <dbReference type="Pfam" id="PF18480"/>
    </source>
</evidence>
<evidence type="ECO:0000313" key="2">
    <source>
        <dbReference type="EMBL" id="ERN40244.1"/>
    </source>
</evidence>
<dbReference type="EMBL" id="ASSJ01000079">
    <property type="protein sequence ID" value="ERN40244.1"/>
    <property type="molecule type" value="Genomic_DNA"/>
</dbReference>
<proteinExistence type="predicted"/>
<sequence length="153" mass="17334">MLRSTPAPILVPEATESLKLLLDENLSPNIAQTLCEEDLVDAVSIRNRGHCGRSDREVWALAYKEDRILVTANVKDFEAIARASEVHGGLILLLDADLRRSEQLESLRMAIPLVQRELAEGRGMINRALYFGWRSGVQYFWEIPREQAIDEFA</sequence>
<feature type="domain" description="DUF5615" evidence="1">
    <location>
        <begin position="19"/>
        <end position="122"/>
    </location>
</feature>
<dbReference type="Pfam" id="PF18480">
    <property type="entry name" value="DUF5615"/>
    <property type="match status" value="1"/>
</dbReference>
<accession>U5DI15</accession>
<dbReference type="InParanoid" id="U5DI15"/>
<organism evidence="2 3">
    <name type="scientific">Rubidibacter lacunae KORDI 51-2</name>
    <dbReference type="NCBI Taxonomy" id="582515"/>
    <lineage>
        <taxon>Bacteria</taxon>
        <taxon>Bacillati</taxon>
        <taxon>Cyanobacteriota</taxon>
        <taxon>Cyanophyceae</taxon>
        <taxon>Oscillatoriophycideae</taxon>
        <taxon>Chroococcales</taxon>
        <taxon>Aphanothecaceae</taxon>
        <taxon>Rubidibacter</taxon>
    </lineage>
</organism>
<reference evidence="2 3" key="1">
    <citation type="submission" date="2013-05" db="EMBL/GenBank/DDBJ databases">
        <title>Draft genome sequence of Rubidibacter lacunae KORDI 51-2.</title>
        <authorList>
            <person name="Choi D.H."/>
            <person name="Noh J.H."/>
            <person name="Kwon K.-K."/>
            <person name="Lee J.-H."/>
            <person name="Ryu J.-Y."/>
        </authorList>
    </citation>
    <scope>NUCLEOTIDE SEQUENCE [LARGE SCALE GENOMIC DNA]</scope>
    <source>
        <strain evidence="2 3">KORDI 51-2</strain>
    </source>
</reference>
<dbReference type="eggNOG" id="COG4634">
    <property type="taxonomic scope" value="Bacteria"/>
</dbReference>
<keyword evidence="3" id="KW-1185">Reference proteome</keyword>
<dbReference type="InterPro" id="IPR041049">
    <property type="entry name" value="DUF5615"/>
</dbReference>
<protein>
    <recommendedName>
        <fullName evidence="1">DUF5615 domain-containing protein</fullName>
    </recommendedName>
</protein>